<feature type="repeat" description="PPR" evidence="3">
    <location>
        <begin position="123"/>
        <end position="157"/>
    </location>
</feature>
<dbReference type="NCBIfam" id="TIGR00756">
    <property type="entry name" value="PPR"/>
    <property type="match status" value="2"/>
</dbReference>
<evidence type="ECO:0000256" key="2">
    <source>
        <dbReference type="ARBA" id="ARBA00022737"/>
    </source>
</evidence>
<dbReference type="AlphaFoldDB" id="A0A5N6RRS2"/>
<gene>
    <name evidence="4" type="ORF">FH972_019933</name>
</gene>
<accession>A0A5N6RRS2</accession>
<evidence type="ECO:0000256" key="1">
    <source>
        <dbReference type="ARBA" id="ARBA00007626"/>
    </source>
</evidence>
<evidence type="ECO:0000313" key="5">
    <source>
        <dbReference type="Proteomes" id="UP000327013"/>
    </source>
</evidence>
<keyword evidence="2" id="KW-0677">Repeat</keyword>
<dbReference type="InterPro" id="IPR002885">
    <property type="entry name" value="PPR_rpt"/>
</dbReference>
<evidence type="ECO:0000313" key="4">
    <source>
        <dbReference type="EMBL" id="KAE8125098.1"/>
    </source>
</evidence>
<keyword evidence="5" id="KW-1185">Reference proteome</keyword>
<proteinExistence type="inferred from homology"/>
<protein>
    <recommendedName>
        <fullName evidence="6">Pentacotripeptide-repeat region of PRORP domain-containing protein</fullName>
    </recommendedName>
</protein>
<dbReference type="PANTHER" id="PTHR47939:SF13">
    <property type="entry name" value="OS03G0201400 PROTEIN"/>
    <property type="match status" value="1"/>
</dbReference>
<dbReference type="InterPro" id="IPR050667">
    <property type="entry name" value="PPR-containing_protein"/>
</dbReference>
<evidence type="ECO:0000256" key="3">
    <source>
        <dbReference type="PROSITE-ProRule" id="PRU00708"/>
    </source>
</evidence>
<dbReference type="PANTHER" id="PTHR47939">
    <property type="entry name" value="MEMBRANE-ASSOCIATED SALT-INDUCIBLE PROTEIN-LIKE"/>
    <property type="match status" value="1"/>
</dbReference>
<dbReference type="EMBL" id="CM017328">
    <property type="protein sequence ID" value="KAE8125098.1"/>
    <property type="molecule type" value="Genomic_DNA"/>
</dbReference>
<dbReference type="Pfam" id="PF13041">
    <property type="entry name" value="PPR_2"/>
    <property type="match status" value="1"/>
</dbReference>
<reference evidence="4 5" key="1">
    <citation type="submission" date="2019-06" db="EMBL/GenBank/DDBJ databases">
        <title>A chromosomal-level reference genome of Carpinus fangiana (Coryloideae, Betulaceae).</title>
        <authorList>
            <person name="Yang X."/>
            <person name="Wang Z."/>
            <person name="Zhang L."/>
            <person name="Hao G."/>
            <person name="Liu J."/>
            <person name="Yang Y."/>
        </authorList>
    </citation>
    <scope>NUCLEOTIDE SEQUENCE [LARGE SCALE GENOMIC DNA]</scope>
    <source>
        <strain evidence="4">Cfa_2016G</strain>
        <tissue evidence="4">Leaf</tissue>
    </source>
</reference>
<sequence>MMRRQFKPTAASYNPINALPCIEGKVVLVVKCLDQIICRRCTPNEGTYNVIAVLCEQGMVQEAFSIIQSLGNKQNSSMHDFYRSVLTGLCRKGNTYPAFQLLRMLDEAMEIFRLMEENNYRPDANNFNAHILGFCKSQRTNLSLEVFEMMIEKGYMPNETTYTIIMEGIAHENENQLAAKVLKELHLR</sequence>
<dbReference type="Gene3D" id="1.25.40.10">
    <property type="entry name" value="Tetratricopeptide repeat domain"/>
    <property type="match status" value="2"/>
</dbReference>
<dbReference type="Pfam" id="PF01535">
    <property type="entry name" value="PPR"/>
    <property type="match status" value="1"/>
</dbReference>
<organism evidence="4 5">
    <name type="scientific">Carpinus fangiana</name>
    <dbReference type="NCBI Taxonomy" id="176857"/>
    <lineage>
        <taxon>Eukaryota</taxon>
        <taxon>Viridiplantae</taxon>
        <taxon>Streptophyta</taxon>
        <taxon>Embryophyta</taxon>
        <taxon>Tracheophyta</taxon>
        <taxon>Spermatophyta</taxon>
        <taxon>Magnoliopsida</taxon>
        <taxon>eudicotyledons</taxon>
        <taxon>Gunneridae</taxon>
        <taxon>Pentapetalae</taxon>
        <taxon>rosids</taxon>
        <taxon>fabids</taxon>
        <taxon>Fagales</taxon>
        <taxon>Betulaceae</taxon>
        <taxon>Carpinus</taxon>
    </lineage>
</organism>
<dbReference type="Proteomes" id="UP000327013">
    <property type="component" value="Chromosome 8"/>
</dbReference>
<dbReference type="OrthoDB" id="1705526at2759"/>
<dbReference type="PROSITE" id="PS51375">
    <property type="entry name" value="PPR"/>
    <property type="match status" value="1"/>
</dbReference>
<dbReference type="InterPro" id="IPR011990">
    <property type="entry name" value="TPR-like_helical_dom_sf"/>
</dbReference>
<name>A0A5N6RRS2_9ROSI</name>
<comment type="similarity">
    <text evidence="1">Belongs to the PPR family. P subfamily.</text>
</comment>
<evidence type="ECO:0008006" key="6">
    <source>
        <dbReference type="Google" id="ProtNLM"/>
    </source>
</evidence>